<sequence length="170" mass="19083">METLNWKQNGWTGRKYSISAPNGPIGKLDFKGWSSYDADFSSERINLTFRNKGWFQQEVTIRFNGEEVGNAETSAFGKTYINLVSGERYKLECKTFSSSRTLVDEQGNPVVRFDQGSFSGTKGTIALHSEVPELTKLLLVATGLYFKTLADSQTAVLIAVFMPIFLQMIR</sequence>
<organism evidence="1 2">
    <name type="scientific">Pontibacter aquaedesilientis</name>
    <dbReference type="NCBI Taxonomy" id="2766980"/>
    <lineage>
        <taxon>Bacteria</taxon>
        <taxon>Pseudomonadati</taxon>
        <taxon>Bacteroidota</taxon>
        <taxon>Cytophagia</taxon>
        <taxon>Cytophagales</taxon>
        <taxon>Hymenobacteraceae</taxon>
        <taxon>Pontibacter</taxon>
    </lineage>
</organism>
<accession>A0ABR7XF26</accession>
<dbReference type="EMBL" id="JACXAJ010000002">
    <property type="protein sequence ID" value="MBD1396895.1"/>
    <property type="molecule type" value="Genomic_DNA"/>
</dbReference>
<keyword evidence="2" id="KW-1185">Reference proteome</keyword>
<evidence type="ECO:0000313" key="1">
    <source>
        <dbReference type="EMBL" id="MBD1396895.1"/>
    </source>
</evidence>
<proteinExistence type="predicted"/>
<dbReference type="Proteomes" id="UP000625551">
    <property type="component" value="Unassembled WGS sequence"/>
</dbReference>
<name>A0ABR7XF26_9BACT</name>
<comment type="caution">
    <text evidence="1">The sequence shown here is derived from an EMBL/GenBank/DDBJ whole genome shotgun (WGS) entry which is preliminary data.</text>
</comment>
<evidence type="ECO:0000313" key="2">
    <source>
        <dbReference type="Proteomes" id="UP000625551"/>
    </source>
</evidence>
<reference evidence="1 2" key="1">
    <citation type="submission" date="2020-09" db="EMBL/GenBank/DDBJ databases">
        <title>Genome sequencing and assembly of Pontibacter sp.</title>
        <authorList>
            <person name="Chhetri G."/>
        </authorList>
    </citation>
    <scope>NUCLEOTIDE SEQUENCE [LARGE SCALE GENOMIC DNA]</scope>
    <source>
        <strain evidence="1 2">JH31</strain>
    </source>
</reference>
<gene>
    <name evidence="1" type="ORF">H9Q13_06940</name>
</gene>
<dbReference type="RefSeq" id="WP_191183034.1">
    <property type="nucleotide sequence ID" value="NZ_JACXAJ010000002.1"/>
</dbReference>
<protein>
    <submittedName>
        <fullName evidence="1">Uncharacterized protein</fullName>
    </submittedName>
</protein>